<organism evidence="4 5">
    <name type="scientific">Serratia ureilytica</name>
    <dbReference type="NCBI Taxonomy" id="300181"/>
    <lineage>
        <taxon>Bacteria</taxon>
        <taxon>Pseudomonadati</taxon>
        <taxon>Pseudomonadota</taxon>
        <taxon>Gammaproteobacteria</taxon>
        <taxon>Enterobacterales</taxon>
        <taxon>Yersiniaceae</taxon>
        <taxon>Serratia</taxon>
    </lineage>
</organism>
<keyword evidence="2" id="KW-0119">Carbohydrate metabolism</keyword>
<keyword evidence="2" id="KW-0313">Glucose metabolism</keyword>
<dbReference type="Gene3D" id="2.130.10.10">
    <property type="entry name" value="YVTN repeat-like/Quinoprotein amine dehydrogenase"/>
    <property type="match status" value="1"/>
</dbReference>
<gene>
    <name evidence="4" type="ORF">FOT63_19625</name>
</gene>
<dbReference type="GO" id="GO:0005829">
    <property type="term" value="C:cytosol"/>
    <property type="evidence" value="ECO:0007669"/>
    <property type="project" value="TreeGrafter"/>
</dbReference>
<reference evidence="4 5" key="1">
    <citation type="submission" date="2019-07" db="EMBL/GenBank/DDBJ databases">
        <title>Serratia strains were isolated from fresh produce.</title>
        <authorList>
            <person name="Cho G.-S."/>
            <person name="Stein M."/>
            <person name="Lee W."/>
            <person name="Suh S.H."/>
            <person name="Franz C.M.A.P."/>
        </authorList>
    </citation>
    <scope>NUCLEOTIDE SEQUENCE [LARGE SCALE GENOMIC DNA]</scope>
    <source>
        <strain evidence="4 5">S17</strain>
    </source>
</reference>
<comment type="similarity">
    <text evidence="1">Belongs to the cycloisomerase 2 family.</text>
</comment>
<dbReference type="RefSeq" id="WP_147838800.1">
    <property type="nucleotide sequence ID" value="NZ_VOUP01000013.1"/>
</dbReference>
<dbReference type="InterPro" id="IPR050282">
    <property type="entry name" value="Cycloisomerase_2"/>
</dbReference>
<dbReference type="GO" id="GO:0017057">
    <property type="term" value="F:6-phosphogluconolactonase activity"/>
    <property type="evidence" value="ECO:0007669"/>
    <property type="project" value="TreeGrafter"/>
</dbReference>
<dbReference type="Proteomes" id="UP000321307">
    <property type="component" value="Unassembled WGS sequence"/>
</dbReference>
<evidence type="ECO:0000313" key="5">
    <source>
        <dbReference type="Proteomes" id="UP000321307"/>
    </source>
</evidence>
<dbReference type="GO" id="GO:0006006">
    <property type="term" value="P:glucose metabolic process"/>
    <property type="evidence" value="ECO:0007669"/>
    <property type="project" value="UniProtKB-KW"/>
</dbReference>
<dbReference type="EMBL" id="VOUP01000013">
    <property type="protein sequence ID" value="TXE26621.1"/>
    <property type="molecule type" value="Genomic_DNA"/>
</dbReference>
<feature type="chain" id="PRO_5040773713" evidence="3">
    <location>
        <begin position="27"/>
        <end position="400"/>
    </location>
</feature>
<dbReference type="InterPro" id="IPR019405">
    <property type="entry name" value="Lactonase_7-beta_prop"/>
</dbReference>
<keyword evidence="3" id="KW-0732">Signal</keyword>
<protein>
    <submittedName>
        <fullName evidence="4">Lactonase family protein</fullName>
    </submittedName>
</protein>
<evidence type="ECO:0000313" key="4">
    <source>
        <dbReference type="EMBL" id="TXE26621.1"/>
    </source>
</evidence>
<dbReference type="PANTHER" id="PTHR30344:SF1">
    <property type="entry name" value="6-PHOSPHOGLUCONOLACTONASE"/>
    <property type="match status" value="1"/>
</dbReference>
<evidence type="ECO:0000256" key="1">
    <source>
        <dbReference type="ARBA" id="ARBA00005564"/>
    </source>
</evidence>
<dbReference type="PANTHER" id="PTHR30344">
    <property type="entry name" value="6-PHOSPHOGLUCONOLACTONASE-RELATED"/>
    <property type="match status" value="1"/>
</dbReference>
<evidence type="ECO:0000256" key="3">
    <source>
        <dbReference type="SAM" id="SignalP"/>
    </source>
</evidence>
<accession>A0A9X9C014</accession>
<feature type="signal peptide" evidence="3">
    <location>
        <begin position="1"/>
        <end position="26"/>
    </location>
</feature>
<sequence>MKNATFPSIAKFSFLSLLLPAWITQAAPPQPQPGSTAQIVLIGTWTGERDGDRVQPPVYPSQGMYRLALNEDGSLLPLNRIKMDSPSWIVLSKNRQFAYTTNETQQGQISTLRLGKGGDPQRISGIDSQGQEPTHAAISPDGRYLLAANYSNAPGHASVIVAPILQNGELGEVLQRFPFTKGSEAVAERQASAHIHSVNFTPDGRMMYAADLGGDIIHAFFYDAANKAAPFRLAPDYDLSFPPGTGPRHMIFSANGRFAYVISEMSANIFAYQINNDRLENIQTLALTESARADAKGGGGLAFSPDGKYLYASNRQKTNEIVGYKINPENGKLTLIGRTLSGGIEPRAFAFDKSGKFLLVANVFSNNITVLQRDLDTGELYGNGVSVQIGTPTDVKFIHE</sequence>
<proteinExistence type="inferred from homology"/>
<dbReference type="InterPro" id="IPR011048">
    <property type="entry name" value="Haem_d1_sf"/>
</dbReference>
<dbReference type="AlphaFoldDB" id="A0A9X9C014"/>
<comment type="caution">
    <text evidence="4">The sequence shown here is derived from an EMBL/GenBank/DDBJ whole genome shotgun (WGS) entry which is preliminary data.</text>
</comment>
<name>A0A9X9C014_9GAMM</name>
<evidence type="ECO:0000256" key="2">
    <source>
        <dbReference type="ARBA" id="ARBA00022526"/>
    </source>
</evidence>
<dbReference type="SUPFAM" id="SSF51004">
    <property type="entry name" value="C-terminal (heme d1) domain of cytochrome cd1-nitrite reductase"/>
    <property type="match status" value="1"/>
</dbReference>
<dbReference type="InterPro" id="IPR015943">
    <property type="entry name" value="WD40/YVTN_repeat-like_dom_sf"/>
</dbReference>
<dbReference type="Pfam" id="PF10282">
    <property type="entry name" value="Lactonase"/>
    <property type="match status" value="1"/>
</dbReference>